<keyword evidence="2" id="KW-0805">Transcription regulation</keyword>
<accession>L9ZUJ5</accession>
<keyword evidence="4" id="KW-0804">Transcription</keyword>
<dbReference type="GO" id="GO:0000976">
    <property type="term" value="F:transcription cis-regulatory region binding"/>
    <property type="evidence" value="ECO:0007669"/>
    <property type="project" value="TreeGrafter"/>
</dbReference>
<dbReference type="InterPro" id="IPR009057">
    <property type="entry name" value="Homeodomain-like_sf"/>
</dbReference>
<evidence type="ECO:0000256" key="2">
    <source>
        <dbReference type="ARBA" id="ARBA00023015"/>
    </source>
</evidence>
<keyword evidence="9" id="KW-1185">Reference proteome</keyword>
<dbReference type="PROSITE" id="PS50977">
    <property type="entry name" value="HTH_TETR_2"/>
    <property type="match status" value="1"/>
</dbReference>
<dbReference type="Gene3D" id="1.10.357.10">
    <property type="entry name" value="Tetracycline Repressor, domain 2"/>
    <property type="match status" value="1"/>
</dbReference>
<organism evidence="8 9">
    <name type="scientific">Natrialba taiwanensis DSM 12281</name>
    <dbReference type="NCBI Taxonomy" id="1230458"/>
    <lineage>
        <taxon>Archaea</taxon>
        <taxon>Methanobacteriati</taxon>
        <taxon>Methanobacteriota</taxon>
        <taxon>Stenosarchaea group</taxon>
        <taxon>Halobacteria</taxon>
        <taxon>Halobacteriales</taxon>
        <taxon>Natrialbaceae</taxon>
        <taxon>Natrialba</taxon>
    </lineage>
</organism>
<dbReference type="InterPro" id="IPR050109">
    <property type="entry name" value="HTH-type_TetR-like_transc_reg"/>
</dbReference>
<evidence type="ECO:0000313" key="9">
    <source>
        <dbReference type="Proteomes" id="UP000011648"/>
    </source>
</evidence>
<dbReference type="Pfam" id="PF13977">
    <property type="entry name" value="TetR_C_6"/>
    <property type="match status" value="1"/>
</dbReference>
<dbReference type="InterPro" id="IPR036271">
    <property type="entry name" value="Tet_transcr_reg_TetR-rel_C_sf"/>
</dbReference>
<dbReference type="SUPFAM" id="SSF46689">
    <property type="entry name" value="Homeodomain-like"/>
    <property type="match status" value="1"/>
</dbReference>
<dbReference type="OrthoDB" id="135877at2157"/>
<reference evidence="8 9" key="1">
    <citation type="journal article" date="2014" name="PLoS Genet.">
        <title>Phylogenetically driven sequencing of extremely halophilic archaea reveals strategies for static and dynamic osmo-response.</title>
        <authorList>
            <person name="Becker E.A."/>
            <person name="Seitzer P.M."/>
            <person name="Tritt A."/>
            <person name="Larsen D."/>
            <person name="Krusor M."/>
            <person name="Yao A.I."/>
            <person name="Wu D."/>
            <person name="Madern D."/>
            <person name="Eisen J.A."/>
            <person name="Darling A.E."/>
            <person name="Facciotti M.T."/>
        </authorList>
    </citation>
    <scope>NUCLEOTIDE SEQUENCE [LARGE SCALE GENOMIC DNA]</scope>
    <source>
        <strain evidence="8 9">DSM 12281</strain>
    </source>
</reference>
<evidence type="ECO:0000259" key="7">
    <source>
        <dbReference type="PROSITE" id="PS50977"/>
    </source>
</evidence>
<evidence type="ECO:0000256" key="3">
    <source>
        <dbReference type="ARBA" id="ARBA00023125"/>
    </source>
</evidence>
<evidence type="ECO:0000256" key="6">
    <source>
        <dbReference type="SAM" id="MobiDB-lite"/>
    </source>
</evidence>
<dbReference type="STRING" id="1230458.C484_13336"/>
<name>L9ZUJ5_9EURY</name>
<gene>
    <name evidence="8" type="ORF">C484_13336</name>
</gene>
<keyword evidence="3 5" id="KW-0238">DNA-binding</keyword>
<dbReference type="Proteomes" id="UP000011648">
    <property type="component" value="Unassembled WGS sequence"/>
</dbReference>
<evidence type="ECO:0000313" key="8">
    <source>
        <dbReference type="EMBL" id="ELY89984.1"/>
    </source>
</evidence>
<dbReference type="InterPro" id="IPR039538">
    <property type="entry name" value="BetI_C"/>
</dbReference>
<dbReference type="RefSeq" id="WP_006826372.1">
    <property type="nucleotide sequence ID" value="NZ_AOIL01000048.1"/>
</dbReference>
<dbReference type="PANTHER" id="PTHR30055:SF234">
    <property type="entry name" value="HTH-TYPE TRANSCRIPTIONAL REGULATOR BETI"/>
    <property type="match status" value="1"/>
</dbReference>
<proteinExistence type="predicted"/>
<dbReference type="InterPro" id="IPR001647">
    <property type="entry name" value="HTH_TetR"/>
</dbReference>
<feature type="region of interest" description="Disordered" evidence="6">
    <location>
        <begin position="1"/>
        <end position="22"/>
    </location>
</feature>
<protein>
    <submittedName>
        <fullName evidence="8">TetR family transcriptional regulator</fullName>
    </submittedName>
</protein>
<dbReference type="EMBL" id="AOIL01000048">
    <property type="protein sequence ID" value="ELY89984.1"/>
    <property type="molecule type" value="Genomic_DNA"/>
</dbReference>
<feature type="DNA-binding region" description="H-T-H motif" evidence="5">
    <location>
        <begin position="45"/>
        <end position="64"/>
    </location>
</feature>
<evidence type="ECO:0000256" key="4">
    <source>
        <dbReference type="ARBA" id="ARBA00023163"/>
    </source>
</evidence>
<feature type="domain" description="HTH tetR-type" evidence="7">
    <location>
        <begin position="22"/>
        <end position="82"/>
    </location>
</feature>
<dbReference type="PANTHER" id="PTHR30055">
    <property type="entry name" value="HTH-TYPE TRANSCRIPTIONAL REGULATOR RUTR"/>
    <property type="match status" value="1"/>
</dbReference>
<sequence>MTRQRNTTDDSGEQTGIGDDLDPVKREIMEATYRALSTHGYGDLTIQTIADEFDNSKSLLYYHYDGKDELLLDFLDYALGQFLTEIQVSDDAPDEQLRTLIDTLVPETLPDNPYRVQLAMFELRVNAPHDADARTQYLKADRELKALLRSIIERGITSGEFVPVDPDLEAELFLSLLTGTRTRRLTANDEFSIETARAALLTQIRRLKVDDAAPASPTAATPDSDGT</sequence>
<dbReference type="Pfam" id="PF00440">
    <property type="entry name" value="TetR_N"/>
    <property type="match status" value="1"/>
</dbReference>
<dbReference type="PATRIC" id="fig|1230458.4.peg.2689"/>
<evidence type="ECO:0000256" key="1">
    <source>
        <dbReference type="ARBA" id="ARBA00022491"/>
    </source>
</evidence>
<dbReference type="GO" id="GO:0003700">
    <property type="term" value="F:DNA-binding transcription factor activity"/>
    <property type="evidence" value="ECO:0007669"/>
    <property type="project" value="TreeGrafter"/>
</dbReference>
<dbReference type="SUPFAM" id="SSF48498">
    <property type="entry name" value="Tetracyclin repressor-like, C-terminal domain"/>
    <property type="match status" value="1"/>
</dbReference>
<comment type="caution">
    <text evidence="8">The sequence shown here is derived from an EMBL/GenBank/DDBJ whole genome shotgun (WGS) entry which is preliminary data.</text>
</comment>
<evidence type="ECO:0000256" key="5">
    <source>
        <dbReference type="PROSITE-ProRule" id="PRU00335"/>
    </source>
</evidence>
<keyword evidence="1" id="KW-0678">Repressor</keyword>
<dbReference type="AlphaFoldDB" id="L9ZUJ5"/>